<dbReference type="InterPro" id="IPR012910">
    <property type="entry name" value="Plug_dom"/>
</dbReference>
<feature type="signal peptide" evidence="8">
    <location>
        <begin position="1"/>
        <end position="31"/>
    </location>
</feature>
<dbReference type="InterPro" id="IPR008969">
    <property type="entry name" value="CarboxyPept-like_regulatory"/>
</dbReference>
<dbReference type="Gene3D" id="2.170.130.10">
    <property type="entry name" value="TonB-dependent receptor, plug domain"/>
    <property type="match status" value="1"/>
</dbReference>
<dbReference type="Gene3D" id="2.60.40.1120">
    <property type="entry name" value="Carboxypeptidase-like, regulatory domain"/>
    <property type="match status" value="1"/>
</dbReference>
<dbReference type="RefSeq" id="WP_251742556.1">
    <property type="nucleotide sequence ID" value="NZ_JBHUOJ010000040.1"/>
</dbReference>
<dbReference type="InterPro" id="IPR037066">
    <property type="entry name" value="Plug_dom_sf"/>
</dbReference>
<dbReference type="SUPFAM" id="SSF49464">
    <property type="entry name" value="Carboxypeptidase regulatory domain-like"/>
    <property type="match status" value="1"/>
</dbReference>
<evidence type="ECO:0000313" key="10">
    <source>
        <dbReference type="EMBL" id="MFD2835464.1"/>
    </source>
</evidence>
<dbReference type="Proteomes" id="UP001597438">
    <property type="component" value="Unassembled WGS sequence"/>
</dbReference>
<dbReference type="NCBIfam" id="TIGR04057">
    <property type="entry name" value="SusC_RagA_signa"/>
    <property type="match status" value="1"/>
</dbReference>
<evidence type="ECO:0000256" key="6">
    <source>
        <dbReference type="ARBA" id="ARBA00023237"/>
    </source>
</evidence>
<dbReference type="InterPro" id="IPR039426">
    <property type="entry name" value="TonB-dep_rcpt-like"/>
</dbReference>
<proteinExistence type="inferred from homology"/>
<dbReference type="PROSITE" id="PS52016">
    <property type="entry name" value="TONB_DEPENDENT_REC_3"/>
    <property type="match status" value="1"/>
</dbReference>
<keyword evidence="4 7" id="KW-0812">Transmembrane</keyword>
<name>A0ABW5XCN4_9FLAO</name>
<dbReference type="Pfam" id="PF13715">
    <property type="entry name" value="CarbopepD_reg_2"/>
    <property type="match status" value="1"/>
</dbReference>
<dbReference type="Pfam" id="PF07715">
    <property type="entry name" value="Plug"/>
    <property type="match status" value="1"/>
</dbReference>
<feature type="domain" description="TonB-dependent receptor plug" evidence="9">
    <location>
        <begin position="131"/>
        <end position="254"/>
    </location>
</feature>
<dbReference type="InterPro" id="IPR023996">
    <property type="entry name" value="TonB-dep_OMP_SusC/RagA"/>
</dbReference>
<keyword evidence="11" id="KW-1185">Reference proteome</keyword>
<evidence type="ECO:0000313" key="11">
    <source>
        <dbReference type="Proteomes" id="UP001597438"/>
    </source>
</evidence>
<evidence type="ECO:0000256" key="7">
    <source>
        <dbReference type="PROSITE-ProRule" id="PRU01360"/>
    </source>
</evidence>
<dbReference type="NCBIfam" id="TIGR04056">
    <property type="entry name" value="OMP_RagA_SusC"/>
    <property type="match status" value="1"/>
</dbReference>
<sequence>MKKFYRRGMLLIMFLLAMAFLVLLALNEAQAATPSPFYQQEISGTVTTTNGEHLLGVSILVKNKQYGTTTGSSGQYSIRANLQDTLVFSSIGYKTQEIALHGRTVLDVFLEEDIAALKNIEINAGYYSTTARESTGNISRVTAEEIKYQPVISPLQALQGRMAGVEITSGGANPGGAPTIRIRGTNSLRREGNYPLYIIDGVPISSVPVESNSALSGPGIDPLNNLNPANIKSIEVLKDADATAIYGSRGANGVVLISTKQGNRKGLEASIYTGTSSLSKKLDLLSTQEYLRVRREAFQNDGVEPNNFNAYDLVLWDQNRNTDWQEFFFGGKAEVTNASLAFSGGEKNTSYRIGGSWFSQGTIYPGDYDYHKGTGNVALNHTSEDNRFEINLNANYGIDRNNLTGNSGLNITTILLPPNAPSVFNPDGALNWEDWSEAGLTNPLEGYFNTTSTQTKNLNANLLLSYEIVTGLRLKSSFGYADFTSDELWKLPAQSYNPAFSPVNNSSHLSTNRSSWIVEPQLTYDHSFERLETNILLGGTWQKNQSARSSFQGSGYASESLIGNLGSAVSIINASSGETEYKYAAIFSRIGLNWDEKYFLNLTGRRDGSSRFGPNNRFASFGAIGAAWIISKESFFGNSTDFLSFAKLRGSYGSTGNDQIGDYGYLDAYQATTGPGGLYPTALANPDYSWEVNKKLEAAVALGFFRDRVNLGVSWYRNKSSNQLVGYSLPYLTGFSSVQANLPATVQNKGIEIELATINVDKERFQWRTNLNLSFPKNELLSYPDIDQSSYANTYRVGQPLNIALLFKFDGLDPETGLYSVSDANGDEKLDFEDRILIKNLNREFFGGLNNSLRYGNFSLDFLLQFVKQEGILSNFQAGTNSNILSSILGKSDLQRYSASYQGSIAYQNVLNSDFAYTDAKFLRLKTLSLGYDFPQNWVKRLHAKQIRIFLHGQNLLTWTPYEGLDPESPTSPLSLGNLRSITTGLQFNF</sequence>
<evidence type="ECO:0000256" key="1">
    <source>
        <dbReference type="ARBA" id="ARBA00004571"/>
    </source>
</evidence>
<dbReference type="EMBL" id="JBHUOJ010000040">
    <property type="protein sequence ID" value="MFD2835464.1"/>
    <property type="molecule type" value="Genomic_DNA"/>
</dbReference>
<evidence type="ECO:0000256" key="4">
    <source>
        <dbReference type="ARBA" id="ARBA00022692"/>
    </source>
</evidence>
<protein>
    <submittedName>
        <fullName evidence="10">SusC/RagA family TonB-linked outer membrane protein</fullName>
    </submittedName>
</protein>
<keyword evidence="5 7" id="KW-0472">Membrane</keyword>
<keyword evidence="8" id="KW-0732">Signal</keyword>
<dbReference type="Gene3D" id="2.40.170.20">
    <property type="entry name" value="TonB-dependent receptor, beta-barrel domain"/>
    <property type="match status" value="1"/>
</dbReference>
<reference evidence="11" key="1">
    <citation type="journal article" date="2019" name="Int. J. Syst. Evol. Microbiol.">
        <title>The Global Catalogue of Microorganisms (GCM) 10K type strain sequencing project: providing services to taxonomists for standard genome sequencing and annotation.</title>
        <authorList>
            <consortium name="The Broad Institute Genomics Platform"/>
            <consortium name="The Broad Institute Genome Sequencing Center for Infectious Disease"/>
            <person name="Wu L."/>
            <person name="Ma J."/>
        </authorList>
    </citation>
    <scope>NUCLEOTIDE SEQUENCE [LARGE SCALE GENOMIC DNA]</scope>
    <source>
        <strain evidence="11">KCTC 52925</strain>
    </source>
</reference>
<dbReference type="SUPFAM" id="SSF56935">
    <property type="entry name" value="Porins"/>
    <property type="match status" value="1"/>
</dbReference>
<evidence type="ECO:0000256" key="8">
    <source>
        <dbReference type="SAM" id="SignalP"/>
    </source>
</evidence>
<feature type="chain" id="PRO_5045144165" evidence="8">
    <location>
        <begin position="32"/>
        <end position="990"/>
    </location>
</feature>
<dbReference type="InterPro" id="IPR036942">
    <property type="entry name" value="Beta-barrel_TonB_sf"/>
</dbReference>
<evidence type="ECO:0000256" key="5">
    <source>
        <dbReference type="ARBA" id="ARBA00023136"/>
    </source>
</evidence>
<evidence type="ECO:0000256" key="3">
    <source>
        <dbReference type="ARBA" id="ARBA00022452"/>
    </source>
</evidence>
<keyword evidence="2 7" id="KW-0813">Transport</keyword>
<accession>A0ABW5XCN4</accession>
<evidence type="ECO:0000259" key="9">
    <source>
        <dbReference type="Pfam" id="PF07715"/>
    </source>
</evidence>
<evidence type="ECO:0000256" key="2">
    <source>
        <dbReference type="ARBA" id="ARBA00022448"/>
    </source>
</evidence>
<keyword evidence="6 7" id="KW-0998">Cell outer membrane</keyword>
<comment type="subcellular location">
    <subcellularLocation>
        <location evidence="1 7">Cell outer membrane</location>
        <topology evidence="1 7">Multi-pass membrane protein</topology>
    </subcellularLocation>
</comment>
<comment type="caution">
    <text evidence="10">The sequence shown here is derived from an EMBL/GenBank/DDBJ whole genome shotgun (WGS) entry which is preliminary data.</text>
</comment>
<dbReference type="InterPro" id="IPR023997">
    <property type="entry name" value="TonB-dep_OMP_SusC/RagA_CS"/>
</dbReference>
<keyword evidence="3 7" id="KW-1134">Transmembrane beta strand</keyword>
<organism evidence="10 11">
    <name type="scientific">Christiangramia antarctica</name>
    <dbReference type="NCBI Taxonomy" id="2058158"/>
    <lineage>
        <taxon>Bacteria</taxon>
        <taxon>Pseudomonadati</taxon>
        <taxon>Bacteroidota</taxon>
        <taxon>Flavobacteriia</taxon>
        <taxon>Flavobacteriales</taxon>
        <taxon>Flavobacteriaceae</taxon>
        <taxon>Christiangramia</taxon>
    </lineage>
</organism>
<comment type="similarity">
    <text evidence="7">Belongs to the TonB-dependent receptor family.</text>
</comment>
<gene>
    <name evidence="10" type="ORF">ACFSYS_19385</name>
</gene>